<name>A0A4Q5AN68_9BIFI</name>
<evidence type="ECO:0000313" key="2">
    <source>
        <dbReference type="EMBL" id="RYQ30950.1"/>
    </source>
</evidence>
<evidence type="ECO:0000313" key="3">
    <source>
        <dbReference type="Proteomes" id="UP000291920"/>
    </source>
</evidence>
<feature type="region of interest" description="Disordered" evidence="1">
    <location>
        <begin position="40"/>
        <end position="61"/>
    </location>
</feature>
<proteinExistence type="predicted"/>
<dbReference type="AlphaFoldDB" id="A0A4Q5AN68"/>
<dbReference type="RefSeq" id="WP_129902917.1">
    <property type="nucleotide sequence ID" value="NZ_RYUO01000002.1"/>
</dbReference>
<dbReference type="EMBL" id="RYUT01000002">
    <property type="protein sequence ID" value="RYQ30950.1"/>
    <property type="molecule type" value="Genomic_DNA"/>
</dbReference>
<feature type="compositionally biased region" description="Pro residues" evidence="1">
    <location>
        <begin position="48"/>
        <end position="61"/>
    </location>
</feature>
<organism evidence="2 3">
    <name type="scientific">Bifidobacterium pseudolongum subsp. globosum</name>
    <dbReference type="NCBI Taxonomy" id="1690"/>
    <lineage>
        <taxon>Bacteria</taxon>
        <taxon>Bacillati</taxon>
        <taxon>Actinomycetota</taxon>
        <taxon>Actinomycetes</taxon>
        <taxon>Bifidobacteriales</taxon>
        <taxon>Bifidobacteriaceae</taxon>
        <taxon>Bifidobacterium</taxon>
    </lineage>
</organism>
<protein>
    <submittedName>
        <fullName evidence="2">Uncharacterized protein</fullName>
    </submittedName>
</protein>
<reference evidence="2 3" key="1">
    <citation type="submission" date="2018-12" db="EMBL/GenBank/DDBJ databases">
        <title>Unveiling genomic diversity among members of the Bifidobacterium pseudolongum species, a widely distributed gut commensal of the animal kingdom.</title>
        <authorList>
            <person name="Lugli G.A."/>
            <person name="Duranti S."/>
            <person name="Albert K."/>
            <person name="Mancabelli L."/>
            <person name="Napoli S."/>
            <person name="Viappiani A."/>
            <person name="Anzalone R."/>
            <person name="Longhi G."/>
            <person name="Milani C."/>
            <person name="Turroni F."/>
            <person name="Alessandri G."/>
            <person name="Sela D.A."/>
            <person name="Van Sinderen D."/>
            <person name="Ventura M."/>
        </authorList>
    </citation>
    <scope>NUCLEOTIDE SEQUENCE [LARGE SCALE GENOMIC DNA]</scope>
    <source>
        <strain evidence="2 3">2017B</strain>
    </source>
</reference>
<gene>
    <name evidence="2" type="ORF">PG2017B_0760</name>
</gene>
<accession>A0A4Q5AN68</accession>
<sequence>MPTAHTIKRIRELHDQGCTLQEIVHITHMSTPIVKSVLTNPTNSPFDKPQPPEFIEPPKLF</sequence>
<comment type="caution">
    <text evidence="2">The sequence shown here is derived from an EMBL/GenBank/DDBJ whole genome shotgun (WGS) entry which is preliminary data.</text>
</comment>
<dbReference type="Proteomes" id="UP000291920">
    <property type="component" value="Unassembled WGS sequence"/>
</dbReference>
<evidence type="ECO:0000256" key="1">
    <source>
        <dbReference type="SAM" id="MobiDB-lite"/>
    </source>
</evidence>